<evidence type="ECO:0000313" key="1">
    <source>
        <dbReference type="EMBL" id="KAF7845068.1"/>
    </source>
</evidence>
<dbReference type="Proteomes" id="UP000634136">
    <property type="component" value="Unassembled WGS sequence"/>
</dbReference>
<accession>A0A834XKV1</accession>
<proteinExistence type="predicted"/>
<sequence length="64" mass="7296">MPFTMCSTEGATWSRQWRVETEDVKAVLVGEKCGDKGEWGHVGEHARDHVKHRVVIATWQHVVP</sequence>
<comment type="caution">
    <text evidence="1">The sequence shown here is derived from an EMBL/GenBank/DDBJ whole genome shotgun (WGS) entry which is preliminary data.</text>
</comment>
<name>A0A834XKV1_9FABA</name>
<dbReference type="EMBL" id="JAAIUW010000001">
    <property type="protein sequence ID" value="KAF7845068.1"/>
    <property type="molecule type" value="Genomic_DNA"/>
</dbReference>
<protein>
    <submittedName>
        <fullName evidence="1">Uncharacterized protein</fullName>
    </submittedName>
</protein>
<dbReference type="AlphaFoldDB" id="A0A834XKV1"/>
<organism evidence="1 2">
    <name type="scientific">Senna tora</name>
    <dbReference type="NCBI Taxonomy" id="362788"/>
    <lineage>
        <taxon>Eukaryota</taxon>
        <taxon>Viridiplantae</taxon>
        <taxon>Streptophyta</taxon>
        <taxon>Embryophyta</taxon>
        <taxon>Tracheophyta</taxon>
        <taxon>Spermatophyta</taxon>
        <taxon>Magnoliopsida</taxon>
        <taxon>eudicotyledons</taxon>
        <taxon>Gunneridae</taxon>
        <taxon>Pentapetalae</taxon>
        <taxon>rosids</taxon>
        <taxon>fabids</taxon>
        <taxon>Fabales</taxon>
        <taxon>Fabaceae</taxon>
        <taxon>Caesalpinioideae</taxon>
        <taxon>Cassia clade</taxon>
        <taxon>Senna</taxon>
    </lineage>
</organism>
<keyword evidence="2" id="KW-1185">Reference proteome</keyword>
<gene>
    <name evidence="1" type="ORF">G2W53_001973</name>
</gene>
<reference evidence="1" key="1">
    <citation type="submission" date="2020-09" db="EMBL/GenBank/DDBJ databases">
        <title>Genome-Enabled Discovery of Anthraquinone Biosynthesis in Senna tora.</title>
        <authorList>
            <person name="Kang S.-H."/>
            <person name="Pandey R.P."/>
            <person name="Lee C.-M."/>
            <person name="Sim J.-S."/>
            <person name="Jeong J.-T."/>
            <person name="Choi B.-S."/>
            <person name="Jung M."/>
            <person name="Ginzburg D."/>
            <person name="Zhao K."/>
            <person name="Won S.Y."/>
            <person name="Oh T.-J."/>
            <person name="Yu Y."/>
            <person name="Kim N.-H."/>
            <person name="Lee O.R."/>
            <person name="Lee T.-H."/>
            <person name="Bashyal P."/>
            <person name="Kim T.-S."/>
            <person name="Lee W.-H."/>
            <person name="Kawkins C."/>
            <person name="Kim C.-K."/>
            <person name="Kim J.S."/>
            <person name="Ahn B.O."/>
            <person name="Rhee S.Y."/>
            <person name="Sohng J.K."/>
        </authorList>
    </citation>
    <scope>NUCLEOTIDE SEQUENCE</scope>
    <source>
        <tissue evidence="1">Leaf</tissue>
    </source>
</reference>
<evidence type="ECO:0000313" key="2">
    <source>
        <dbReference type="Proteomes" id="UP000634136"/>
    </source>
</evidence>